<evidence type="ECO:0000313" key="1">
    <source>
        <dbReference type="EMBL" id="KAI0031197.1"/>
    </source>
</evidence>
<proteinExistence type="predicted"/>
<name>A0ACB8QHQ3_9AGAM</name>
<dbReference type="Proteomes" id="UP000814128">
    <property type="component" value="Unassembled WGS sequence"/>
</dbReference>
<reference evidence="1" key="1">
    <citation type="submission" date="2021-02" db="EMBL/GenBank/DDBJ databases">
        <authorList>
            <consortium name="DOE Joint Genome Institute"/>
            <person name="Ahrendt S."/>
            <person name="Looney B.P."/>
            <person name="Miyauchi S."/>
            <person name="Morin E."/>
            <person name="Drula E."/>
            <person name="Courty P.E."/>
            <person name="Chicoki N."/>
            <person name="Fauchery L."/>
            <person name="Kohler A."/>
            <person name="Kuo A."/>
            <person name="Labutti K."/>
            <person name="Pangilinan J."/>
            <person name="Lipzen A."/>
            <person name="Riley R."/>
            <person name="Andreopoulos W."/>
            <person name="He G."/>
            <person name="Johnson J."/>
            <person name="Barry K.W."/>
            <person name="Grigoriev I.V."/>
            <person name="Nagy L."/>
            <person name="Hibbett D."/>
            <person name="Henrissat B."/>
            <person name="Matheny P.B."/>
            <person name="Labbe J."/>
            <person name="Martin F."/>
        </authorList>
    </citation>
    <scope>NUCLEOTIDE SEQUENCE</scope>
    <source>
        <strain evidence="1">EC-137</strain>
    </source>
</reference>
<organism evidence="1 2">
    <name type="scientific">Vararia minispora EC-137</name>
    <dbReference type="NCBI Taxonomy" id="1314806"/>
    <lineage>
        <taxon>Eukaryota</taxon>
        <taxon>Fungi</taxon>
        <taxon>Dikarya</taxon>
        <taxon>Basidiomycota</taxon>
        <taxon>Agaricomycotina</taxon>
        <taxon>Agaricomycetes</taxon>
        <taxon>Russulales</taxon>
        <taxon>Lachnocladiaceae</taxon>
        <taxon>Vararia</taxon>
    </lineage>
</organism>
<protein>
    <submittedName>
        <fullName evidence="1">WD40 repeat-like protein</fullName>
    </submittedName>
</protein>
<comment type="caution">
    <text evidence="1">The sequence shown here is derived from an EMBL/GenBank/DDBJ whole genome shotgun (WGS) entry which is preliminary data.</text>
</comment>
<dbReference type="EMBL" id="MU273589">
    <property type="protein sequence ID" value="KAI0031197.1"/>
    <property type="molecule type" value="Genomic_DNA"/>
</dbReference>
<sequence length="395" mass="43153">MSTVTVPTPIHHIRAHAHPISALSISDDNERIYSADSSGHVVVTCSRSLRPHAAWEAHADSVLGVQEMQEQVFTHGRDNKIRIWRLPERSSSIQVGASATAPGLATPELIDSMDVNALNYCRFSLLSLGDDLWIAIPNLVESAYADIWRLPGKERVHAAIGKPEPFRSTSIDGRGDVVRNATGIIMSLHLLPPREQGCARLMAAYENGAVGLWEYDPDSNDGRATSIEGLGWSRVWEVQVHAESIMATAVAKSHSLALSVSADHLIGKYVLAVRLTSYLAPEPFRTKHPGNGAIALTDDARVCAVGGWDSKIRLYSTKSFKQLGTLSHHKDAIQALCFAHTPESSAPEDADEDQGVEGHILTPKEKAARSRWLVSSGRDGRVVIWELMDFSKGKR</sequence>
<gene>
    <name evidence="1" type="ORF">K488DRAFT_79194</name>
</gene>
<keyword evidence="2" id="KW-1185">Reference proteome</keyword>
<reference evidence="1" key="2">
    <citation type="journal article" date="2022" name="New Phytol.">
        <title>Evolutionary transition to the ectomycorrhizal habit in the genomes of a hyperdiverse lineage of mushroom-forming fungi.</title>
        <authorList>
            <person name="Looney B."/>
            <person name="Miyauchi S."/>
            <person name="Morin E."/>
            <person name="Drula E."/>
            <person name="Courty P.E."/>
            <person name="Kohler A."/>
            <person name="Kuo A."/>
            <person name="LaButti K."/>
            <person name="Pangilinan J."/>
            <person name="Lipzen A."/>
            <person name="Riley R."/>
            <person name="Andreopoulos W."/>
            <person name="He G."/>
            <person name="Johnson J."/>
            <person name="Nolan M."/>
            <person name="Tritt A."/>
            <person name="Barry K.W."/>
            <person name="Grigoriev I.V."/>
            <person name="Nagy L.G."/>
            <person name="Hibbett D."/>
            <person name="Henrissat B."/>
            <person name="Matheny P.B."/>
            <person name="Labbe J."/>
            <person name="Martin F.M."/>
        </authorList>
    </citation>
    <scope>NUCLEOTIDE SEQUENCE</scope>
    <source>
        <strain evidence="1">EC-137</strain>
    </source>
</reference>
<evidence type="ECO:0000313" key="2">
    <source>
        <dbReference type="Proteomes" id="UP000814128"/>
    </source>
</evidence>
<accession>A0ACB8QHQ3</accession>